<evidence type="ECO:0000313" key="6">
    <source>
        <dbReference type="EMBL" id="MFC6154030.1"/>
    </source>
</evidence>
<keyword evidence="3" id="KW-1278">Translocase</keyword>
<accession>A0ABW1QZH9</accession>
<keyword evidence="3" id="KW-1003">Cell membrane</keyword>
<gene>
    <name evidence="3" type="primary">nuoC</name>
    <name evidence="6" type="ORF">ACFPWU_10205</name>
</gene>
<dbReference type="Gene3D" id="3.30.460.80">
    <property type="entry name" value="NADH:ubiquinone oxidoreductase, 30kDa subunit"/>
    <property type="match status" value="1"/>
</dbReference>
<dbReference type="Pfam" id="PF00329">
    <property type="entry name" value="Complex1_30kDa"/>
    <property type="match status" value="1"/>
</dbReference>
<comment type="caution">
    <text evidence="6">The sequence shown here is derived from an EMBL/GenBank/DDBJ whole genome shotgun (WGS) entry which is preliminary data.</text>
</comment>
<keyword evidence="7" id="KW-1185">Reference proteome</keyword>
<dbReference type="GO" id="GO:0050136">
    <property type="term" value="F:NADH dehydrogenase (quinone) (non-electrogenic) activity"/>
    <property type="evidence" value="ECO:0007669"/>
    <property type="project" value="UniProtKB-EC"/>
</dbReference>
<dbReference type="NCBIfam" id="NF005856">
    <property type="entry name" value="PRK07785.1"/>
    <property type="match status" value="1"/>
</dbReference>
<dbReference type="InterPro" id="IPR010218">
    <property type="entry name" value="NADH_DH_suC"/>
</dbReference>
<name>A0ABW1QZH9_9ACTN</name>
<dbReference type="NCBIfam" id="TIGR01961">
    <property type="entry name" value="NuoC_fam"/>
    <property type="match status" value="1"/>
</dbReference>
<dbReference type="HAMAP" id="MF_01357">
    <property type="entry name" value="NDH1_NuoC"/>
    <property type="match status" value="1"/>
</dbReference>
<evidence type="ECO:0000256" key="4">
    <source>
        <dbReference type="SAM" id="MobiDB-lite"/>
    </source>
</evidence>
<evidence type="ECO:0000256" key="2">
    <source>
        <dbReference type="ARBA" id="ARBA00022448"/>
    </source>
</evidence>
<dbReference type="EMBL" id="JBHSQI010000005">
    <property type="protein sequence ID" value="MFC6154030.1"/>
    <property type="molecule type" value="Genomic_DNA"/>
</dbReference>
<dbReference type="EC" id="7.1.1.-" evidence="3"/>
<comment type="subunit">
    <text evidence="3">NDH-1 is composed of 14 different subunits. Subunits NuoB, C, D, E, F, and G constitute the peripheral sector of the complex.</text>
</comment>
<dbReference type="PANTHER" id="PTHR10884">
    <property type="entry name" value="NADH DEHYDROGENASE UBIQUINONE IRON-SULFUR PROTEIN 3"/>
    <property type="match status" value="1"/>
</dbReference>
<proteinExistence type="inferred from homology"/>
<keyword evidence="2 3" id="KW-0813">Transport</keyword>
<dbReference type="Proteomes" id="UP001596098">
    <property type="component" value="Unassembled WGS sequence"/>
</dbReference>
<sequence>MTQPPQQGSPQGSPPERQEQTRRAVGVRRGMFGGRGTGDVSGYAGLVQPVLEPESAPRPYGGWFDECVDVLFDVVGPDAVTRVVVFRGELTVHVPREHLVAVARTLRDDPRLRFEVCSGVSGVHVPDDAGREHHVVTHLLSMTHNRRVRVEATAPQDDARVPSLVGVYPTADWHEREVWDMFGVVFDGHPALTRILMPDDWPGHPQRKDYPLGGIGVTFKGATTPPPDQRRSYN</sequence>
<keyword evidence="3" id="KW-0520">NAD</keyword>
<evidence type="ECO:0000256" key="1">
    <source>
        <dbReference type="ARBA" id="ARBA00007569"/>
    </source>
</evidence>
<keyword evidence="6" id="KW-0560">Oxidoreductase</keyword>
<reference evidence="7" key="1">
    <citation type="journal article" date="2019" name="Int. J. Syst. Evol. Microbiol.">
        <title>The Global Catalogue of Microorganisms (GCM) 10K type strain sequencing project: providing services to taxonomists for standard genome sequencing and annotation.</title>
        <authorList>
            <consortium name="The Broad Institute Genomics Platform"/>
            <consortium name="The Broad Institute Genome Sequencing Center for Infectious Disease"/>
            <person name="Wu L."/>
            <person name="Ma J."/>
        </authorList>
    </citation>
    <scope>NUCLEOTIDE SEQUENCE [LARGE SCALE GENOMIC DNA]</scope>
    <source>
        <strain evidence="7">DFY28</strain>
    </source>
</reference>
<dbReference type="RefSeq" id="WP_128221762.1">
    <property type="nucleotide sequence ID" value="NZ_CP034929.1"/>
</dbReference>
<comment type="function">
    <text evidence="3">NDH-1 shuttles electrons from NADH, via FMN and iron-sulfur (Fe-S) centers, to quinones in the respiratory chain. The immediate electron acceptor for the enzyme in this species is believed to be a menaquinone. Couples the redox reaction to proton translocation (for every two electrons transferred, four hydrogen ions are translocated across the cytoplasmic membrane), and thus conserves the redox energy in a proton gradient.</text>
</comment>
<dbReference type="InterPro" id="IPR037232">
    <property type="entry name" value="NADH_quin_OxRdtase_su_C/D-like"/>
</dbReference>
<feature type="compositionally biased region" description="Low complexity" evidence="4">
    <location>
        <begin position="1"/>
        <end position="15"/>
    </location>
</feature>
<comment type="similarity">
    <text evidence="1 3">Belongs to the complex I 30 kDa subunit family.</text>
</comment>
<dbReference type="PANTHER" id="PTHR10884:SF14">
    <property type="entry name" value="NADH DEHYDROGENASE [UBIQUINONE] IRON-SULFUR PROTEIN 3, MITOCHONDRIAL"/>
    <property type="match status" value="1"/>
</dbReference>
<comment type="catalytic activity">
    <reaction evidence="3">
        <text>a quinone + NADH + 5 H(+)(in) = a quinol + NAD(+) + 4 H(+)(out)</text>
        <dbReference type="Rhea" id="RHEA:57888"/>
        <dbReference type="ChEBI" id="CHEBI:15378"/>
        <dbReference type="ChEBI" id="CHEBI:24646"/>
        <dbReference type="ChEBI" id="CHEBI:57540"/>
        <dbReference type="ChEBI" id="CHEBI:57945"/>
        <dbReference type="ChEBI" id="CHEBI:132124"/>
    </reaction>
</comment>
<dbReference type="InterPro" id="IPR001268">
    <property type="entry name" value="NADH_UbQ_OxRdtase_30kDa_su"/>
</dbReference>
<evidence type="ECO:0000259" key="5">
    <source>
        <dbReference type="Pfam" id="PF00329"/>
    </source>
</evidence>
<feature type="region of interest" description="Disordered" evidence="4">
    <location>
        <begin position="1"/>
        <end position="36"/>
    </location>
</feature>
<keyword evidence="3" id="KW-0874">Quinone</keyword>
<keyword evidence="3" id="KW-0472">Membrane</keyword>
<evidence type="ECO:0000313" key="7">
    <source>
        <dbReference type="Proteomes" id="UP001596098"/>
    </source>
</evidence>
<protein>
    <recommendedName>
        <fullName evidence="3">NADH-quinone oxidoreductase subunit C</fullName>
        <ecNumber evidence="3">7.1.1.-</ecNumber>
    </recommendedName>
    <alternativeName>
        <fullName evidence="3">NADH dehydrogenase I subunit C</fullName>
    </alternativeName>
    <alternativeName>
        <fullName evidence="3">NDH-1 subunit C</fullName>
    </alternativeName>
</protein>
<comment type="subcellular location">
    <subcellularLocation>
        <location evidence="3">Cell membrane</location>
        <topology evidence="3">Peripheral membrane protein</topology>
        <orientation evidence="3">Cytoplasmic side</orientation>
    </subcellularLocation>
</comment>
<evidence type="ECO:0000256" key="3">
    <source>
        <dbReference type="HAMAP-Rule" id="MF_01357"/>
    </source>
</evidence>
<dbReference type="SUPFAM" id="SSF143243">
    <property type="entry name" value="Nqo5-like"/>
    <property type="match status" value="1"/>
</dbReference>
<organism evidence="6 7">
    <name type="scientific">Nocardioides yefusunii</name>
    <dbReference type="NCBI Taxonomy" id="2500546"/>
    <lineage>
        <taxon>Bacteria</taxon>
        <taxon>Bacillati</taxon>
        <taxon>Actinomycetota</taxon>
        <taxon>Actinomycetes</taxon>
        <taxon>Propionibacteriales</taxon>
        <taxon>Nocardioidaceae</taxon>
        <taxon>Nocardioides</taxon>
    </lineage>
</organism>
<feature type="domain" description="NADH:ubiquinone oxidoreductase 30kDa subunit" evidence="5">
    <location>
        <begin position="92"/>
        <end position="213"/>
    </location>
</feature>